<organism evidence="1">
    <name type="scientific">marine sediment metagenome</name>
    <dbReference type="NCBI Taxonomy" id="412755"/>
    <lineage>
        <taxon>unclassified sequences</taxon>
        <taxon>metagenomes</taxon>
        <taxon>ecological metagenomes</taxon>
    </lineage>
</organism>
<dbReference type="AlphaFoldDB" id="X1CWE3"/>
<feature type="non-terminal residue" evidence="1">
    <location>
        <position position="47"/>
    </location>
</feature>
<protein>
    <recommendedName>
        <fullName evidence="2">DNA (cytosine-5-)-methyltransferase</fullName>
    </recommendedName>
</protein>
<accession>X1CWE3</accession>
<dbReference type="EMBL" id="BART01039322">
    <property type="protein sequence ID" value="GAH12821.1"/>
    <property type="molecule type" value="Genomic_DNA"/>
</dbReference>
<sequence length="47" mass="5321">MSYKVLNLYAGIGGNRKLWTDCEVTAVELNPEIAAIYKDFFPNDKVI</sequence>
<reference evidence="1" key="1">
    <citation type="journal article" date="2014" name="Front. Microbiol.">
        <title>High frequency of phylogenetically diverse reductive dehalogenase-homologous genes in deep subseafloor sedimentary metagenomes.</title>
        <authorList>
            <person name="Kawai M."/>
            <person name="Futagami T."/>
            <person name="Toyoda A."/>
            <person name="Takaki Y."/>
            <person name="Nishi S."/>
            <person name="Hori S."/>
            <person name="Arai W."/>
            <person name="Tsubouchi T."/>
            <person name="Morono Y."/>
            <person name="Uchiyama I."/>
            <person name="Ito T."/>
            <person name="Fujiyama A."/>
            <person name="Inagaki F."/>
            <person name="Takami H."/>
        </authorList>
    </citation>
    <scope>NUCLEOTIDE SEQUENCE</scope>
    <source>
        <strain evidence="1">Expedition CK06-06</strain>
    </source>
</reference>
<proteinExistence type="predicted"/>
<comment type="caution">
    <text evidence="1">The sequence shown here is derived from an EMBL/GenBank/DDBJ whole genome shotgun (WGS) entry which is preliminary data.</text>
</comment>
<evidence type="ECO:0000313" key="1">
    <source>
        <dbReference type="EMBL" id="GAH12821.1"/>
    </source>
</evidence>
<evidence type="ECO:0008006" key="2">
    <source>
        <dbReference type="Google" id="ProtNLM"/>
    </source>
</evidence>
<name>X1CWE3_9ZZZZ</name>
<gene>
    <name evidence="1" type="ORF">S01H4_64697</name>
</gene>